<comment type="caution">
    <text evidence="1">The sequence shown here is derived from an EMBL/GenBank/DDBJ whole genome shotgun (WGS) entry which is preliminary data.</text>
</comment>
<sequence>MTFSDLFQRQRCSECEACLLAVIRRRHSALHGICIFRRTTGVMWALIPCPSPVEEGAFTFTCSSLFQDYLRNHCCWTSRGSSLC</sequence>
<proteinExistence type="predicted"/>
<gene>
    <name evidence="1" type="ORF">RLOC_00010577</name>
</gene>
<dbReference type="Proteomes" id="UP000197619">
    <property type="component" value="Unassembled WGS sequence"/>
</dbReference>
<dbReference type="EMBL" id="MUZQ01000122">
    <property type="protein sequence ID" value="OWK57585.1"/>
    <property type="molecule type" value="Genomic_DNA"/>
</dbReference>
<reference evidence="1 2" key="1">
    <citation type="submission" date="2017-05" db="EMBL/GenBank/DDBJ databases">
        <title>Genome of assembly of the Bengalese finch, Lonchura striata domestica.</title>
        <authorList>
            <person name="Colquitt B.M."/>
            <person name="Brainard M.S."/>
        </authorList>
    </citation>
    <scope>NUCLEOTIDE SEQUENCE [LARGE SCALE GENOMIC DNA]</scope>
    <source>
        <strain evidence="1">White83orange57</strain>
    </source>
</reference>
<accession>A0A218UUZ9</accession>
<evidence type="ECO:0000313" key="1">
    <source>
        <dbReference type="EMBL" id="OWK57585.1"/>
    </source>
</evidence>
<name>A0A218UUZ9_9PASE</name>
<organism evidence="1 2">
    <name type="scientific">Lonchura striata</name>
    <name type="common">white-rumped munia</name>
    <dbReference type="NCBI Taxonomy" id="40157"/>
    <lineage>
        <taxon>Eukaryota</taxon>
        <taxon>Metazoa</taxon>
        <taxon>Chordata</taxon>
        <taxon>Craniata</taxon>
        <taxon>Vertebrata</taxon>
        <taxon>Euteleostomi</taxon>
        <taxon>Archelosauria</taxon>
        <taxon>Archosauria</taxon>
        <taxon>Dinosauria</taxon>
        <taxon>Saurischia</taxon>
        <taxon>Theropoda</taxon>
        <taxon>Coelurosauria</taxon>
        <taxon>Aves</taxon>
        <taxon>Neognathae</taxon>
        <taxon>Neoaves</taxon>
        <taxon>Telluraves</taxon>
        <taxon>Australaves</taxon>
        <taxon>Passeriformes</taxon>
        <taxon>Passeroidea</taxon>
        <taxon>Estrildidae</taxon>
        <taxon>Estrildinae</taxon>
        <taxon>Lonchura</taxon>
    </lineage>
</organism>
<keyword evidence="2" id="KW-1185">Reference proteome</keyword>
<evidence type="ECO:0000313" key="2">
    <source>
        <dbReference type="Proteomes" id="UP000197619"/>
    </source>
</evidence>
<protein>
    <submittedName>
        <fullName evidence="1">Uncharacterized protein</fullName>
    </submittedName>
</protein>
<dbReference type="AlphaFoldDB" id="A0A218UUZ9"/>